<dbReference type="InterPro" id="IPR009057">
    <property type="entry name" value="Homeodomain-like_sf"/>
</dbReference>
<evidence type="ECO:0000259" key="5">
    <source>
        <dbReference type="PROSITE" id="PS50977"/>
    </source>
</evidence>
<keyword evidence="2 4" id="KW-0238">DNA-binding</keyword>
<dbReference type="EMBL" id="AAHWTY010000227">
    <property type="protein sequence ID" value="ECB1916208.1"/>
    <property type="molecule type" value="Genomic_DNA"/>
</dbReference>
<evidence type="ECO:0000256" key="4">
    <source>
        <dbReference type="PROSITE-ProRule" id="PRU00335"/>
    </source>
</evidence>
<evidence type="ECO:0000256" key="3">
    <source>
        <dbReference type="ARBA" id="ARBA00023163"/>
    </source>
</evidence>
<dbReference type="GO" id="GO:0003677">
    <property type="term" value="F:DNA binding"/>
    <property type="evidence" value="ECO:0007669"/>
    <property type="project" value="UniProtKB-UniRule"/>
</dbReference>
<dbReference type="InterPro" id="IPR001647">
    <property type="entry name" value="HTH_TetR"/>
</dbReference>
<comment type="caution">
    <text evidence="7">The sequence shown here is derived from an EMBL/GenBank/DDBJ whole genome shotgun (WGS) entry which is preliminary data.</text>
</comment>
<dbReference type="Pfam" id="PF00440">
    <property type="entry name" value="TetR_N"/>
    <property type="match status" value="1"/>
</dbReference>
<gene>
    <name evidence="7" type="ORF">E1A34_08890</name>
    <name evidence="6" type="ORF">EVG73_28455</name>
</gene>
<proteinExistence type="predicted"/>
<keyword evidence="3" id="KW-0804">Transcription</keyword>
<sequence>MVSCVMDCAIMNIKLLVLVRVIMTSKKDVIIQSADTVFNAEGYISPSIDKIVMSSNVSKMTFYKYFPDKESLIIEVLEKRKTFFIHEIKNVIDSVPDAKGKLRAVFDFYQKWFDSRDFNGCMFERASLEYGSMSPMIRYINDSFKQEMCRLLADVIKGCLRPEPAERCALTVMMMIDGAIAAALCPSMTREFPPLTLIWSATKSIIFNEGGEL</sequence>
<evidence type="ECO:0000256" key="1">
    <source>
        <dbReference type="ARBA" id="ARBA00023015"/>
    </source>
</evidence>
<feature type="domain" description="HTH tetR-type" evidence="5">
    <location>
        <begin position="24"/>
        <end position="84"/>
    </location>
</feature>
<dbReference type="SUPFAM" id="SSF46689">
    <property type="entry name" value="Homeodomain-like"/>
    <property type="match status" value="1"/>
</dbReference>
<protein>
    <submittedName>
        <fullName evidence="7">TetR/AcrR family transcriptional regulator</fullName>
    </submittedName>
</protein>
<keyword evidence="1" id="KW-0805">Transcription regulation</keyword>
<reference evidence="7" key="1">
    <citation type="submission" date="2019-03" db="EMBL/GenBank/DDBJ databases">
        <authorList>
            <person name="Ashton P.M."/>
            <person name="Dallman T."/>
            <person name="Nair S."/>
            <person name="De Pinna E."/>
            <person name="Peters T."/>
            <person name="Grant K."/>
        </authorList>
    </citation>
    <scope>NUCLEOTIDE SEQUENCE [LARGE SCALE GENOMIC DNA]</scope>
    <source>
        <strain evidence="7">271153</strain>
        <strain evidence="6">500372</strain>
    </source>
</reference>
<accession>A0A5Y0RXH6</accession>
<dbReference type="PANTHER" id="PTHR47506:SF1">
    <property type="entry name" value="HTH-TYPE TRANSCRIPTIONAL REGULATOR YJDC"/>
    <property type="match status" value="1"/>
</dbReference>
<dbReference type="PROSITE" id="PS50977">
    <property type="entry name" value="HTH_TETR_2"/>
    <property type="match status" value="1"/>
</dbReference>
<dbReference type="AlphaFoldDB" id="A0A5Y0RXH6"/>
<dbReference type="Gene3D" id="1.10.357.10">
    <property type="entry name" value="Tetracycline Repressor, domain 2"/>
    <property type="match status" value="1"/>
</dbReference>
<dbReference type="PANTHER" id="PTHR47506">
    <property type="entry name" value="TRANSCRIPTIONAL REGULATORY PROTEIN"/>
    <property type="match status" value="1"/>
</dbReference>
<dbReference type="EMBL" id="AAHYLK010000007">
    <property type="protein sequence ID" value="ECB7106213.1"/>
    <property type="molecule type" value="Genomic_DNA"/>
</dbReference>
<dbReference type="InterPro" id="IPR036271">
    <property type="entry name" value="Tet_transcr_reg_TetR-rel_C_sf"/>
</dbReference>
<organism evidence="7">
    <name type="scientific">Salmonella newport</name>
    <dbReference type="NCBI Taxonomy" id="108619"/>
    <lineage>
        <taxon>Bacteria</taxon>
        <taxon>Pseudomonadati</taxon>
        <taxon>Pseudomonadota</taxon>
        <taxon>Gammaproteobacteria</taxon>
        <taxon>Enterobacterales</taxon>
        <taxon>Enterobacteriaceae</taxon>
        <taxon>Salmonella</taxon>
    </lineage>
</organism>
<dbReference type="PRINTS" id="PR00455">
    <property type="entry name" value="HTHTETR"/>
</dbReference>
<name>A0A5Y0RXH6_SALNE</name>
<dbReference type="SUPFAM" id="SSF48498">
    <property type="entry name" value="Tetracyclin repressor-like, C-terminal domain"/>
    <property type="match status" value="1"/>
</dbReference>
<evidence type="ECO:0000313" key="7">
    <source>
        <dbReference type="EMBL" id="ECB7106213.1"/>
    </source>
</evidence>
<dbReference type="Proteomes" id="UP000839827">
    <property type="component" value="Unassembled WGS sequence"/>
</dbReference>
<feature type="DNA-binding region" description="H-T-H motif" evidence="4">
    <location>
        <begin position="47"/>
        <end position="66"/>
    </location>
</feature>
<evidence type="ECO:0000313" key="6">
    <source>
        <dbReference type="EMBL" id="ECB1916208.1"/>
    </source>
</evidence>
<evidence type="ECO:0000256" key="2">
    <source>
        <dbReference type="ARBA" id="ARBA00023125"/>
    </source>
</evidence>